<name>A0ABQ3V1L6_9CHLR</name>
<gene>
    <name evidence="1" type="ORF">KSB_73360</name>
</gene>
<dbReference type="RefSeq" id="WP_201375103.1">
    <property type="nucleotide sequence ID" value="NZ_BNJG01000003.1"/>
</dbReference>
<proteinExistence type="predicted"/>
<keyword evidence="2" id="KW-1185">Reference proteome</keyword>
<comment type="caution">
    <text evidence="1">The sequence shown here is derived from an EMBL/GenBank/DDBJ whole genome shotgun (WGS) entry which is preliminary data.</text>
</comment>
<accession>A0ABQ3V1L6</accession>
<evidence type="ECO:0000313" key="2">
    <source>
        <dbReference type="Proteomes" id="UP000654345"/>
    </source>
</evidence>
<reference evidence="1 2" key="1">
    <citation type="journal article" date="2021" name="Int. J. Syst. Evol. Microbiol.">
        <title>Reticulibacter mediterranei gen. nov., sp. nov., within the new family Reticulibacteraceae fam. nov., and Ktedonospora formicarum gen. nov., sp. nov., Ktedonobacter robiniae sp. nov., Dictyobacter formicarum sp. nov. and Dictyobacter arantiisoli sp. nov., belonging to the class Ktedonobacteria.</title>
        <authorList>
            <person name="Yabe S."/>
            <person name="Zheng Y."/>
            <person name="Wang C.M."/>
            <person name="Sakai Y."/>
            <person name="Abe K."/>
            <person name="Yokota A."/>
            <person name="Donadio S."/>
            <person name="Cavaletti L."/>
            <person name="Monciardini P."/>
        </authorList>
    </citation>
    <scope>NUCLEOTIDE SEQUENCE [LARGE SCALE GENOMIC DNA]</scope>
    <source>
        <strain evidence="1 2">SOSP1-30</strain>
    </source>
</reference>
<evidence type="ECO:0000313" key="1">
    <source>
        <dbReference type="EMBL" id="GHO58861.1"/>
    </source>
</evidence>
<organism evidence="1 2">
    <name type="scientific">Ktedonobacter robiniae</name>
    <dbReference type="NCBI Taxonomy" id="2778365"/>
    <lineage>
        <taxon>Bacteria</taxon>
        <taxon>Bacillati</taxon>
        <taxon>Chloroflexota</taxon>
        <taxon>Ktedonobacteria</taxon>
        <taxon>Ktedonobacterales</taxon>
        <taxon>Ktedonobacteraceae</taxon>
        <taxon>Ktedonobacter</taxon>
    </lineage>
</organism>
<dbReference type="EMBL" id="BNJG01000003">
    <property type="protein sequence ID" value="GHO58861.1"/>
    <property type="molecule type" value="Genomic_DNA"/>
</dbReference>
<protein>
    <submittedName>
        <fullName evidence="1">Uncharacterized protein</fullName>
    </submittedName>
</protein>
<dbReference type="Proteomes" id="UP000654345">
    <property type="component" value="Unassembled WGS sequence"/>
</dbReference>
<sequence length="90" mass="10422">MSINAVRDRTKQFLREALETKELGEEIKIIGIDKTEEGWVAQAEASERNVTLPGHAIFEKKYYVVKLDSELEVYSYKQVKSIGEQEEEEE</sequence>